<proteinExistence type="predicted"/>
<organism evidence="2">
    <name type="scientific">Mesocestoides corti</name>
    <name type="common">Flatworm</name>
    <dbReference type="NCBI Taxonomy" id="53468"/>
    <lineage>
        <taxon>Eukaryota</taxon>
        <taxon>Metazoa</taxon>
        <taxon>Spiralia</taxon>
        <taxon>Lophotrochozoa</taxon>
        <taxon>Platyhelminthes</taxon>
        <taxon>Cestoda</taxon>
        <taxon>Eucestoda</taxon>
        <taxon>Cyclophyllidea</taxon>
        <taxon>Mesocestoididae</taxon>
        <taxon>Mesocestoides</taxon>
    </lineage>
</organism>
<sequence length="65" mass="6730">MAEPLSASAAPIPVSLVLMGTPRTPPSPSTCAMQDLSSSSSALSQSRTWSEWPLVVGRASVPYPS</sequence>
<feature type="compositionally biased region" description="Low complexity" evidence="1">
    <location>
        <begin position="37"/>
        <end position="48"/>
    </location>
</feature>
<feature type="region of interest" description="Disordered" evidence="1">
    <location>
        <begin position="20"/>
        <end position="48"/>
    </location>
</feature>
<protein>
    <submittedName>
        <fullName evidence="2">Secreted protein</fullName>
    </submittedName>
</protein>
<reference evidence="2" key="1">
    <citation type="submission" date="2019-11" db="UniProtKB">
        <authorList>
            <consortium name="WormBaseParasite"/>
        </authorList>
    </citation>
    <scope>IDENTIFICATION</scope>
</reference>
<dbReference type="AlphaFoldDB" id="A0A5K3G0S3"/>
<accession>A0A5K3G0S3</accession>
<name>A0A5K3G0S3_MESCO</name>
<evidence type="ECO:0000313" key="2">
    <source>
        <dbReference type="WBParaSite" id="MCU_011781-RA"/>
    </source>
</evidence>
<dbReference type="WBParaSite" id="MCU_011781-RA">
    <property type="protein sequence ID" value="MCU_011781-RA"/>
    <property type="gene ID" value="MCU_011781"/>
</dbReference>
<evidence type="ECO:0000256" key="1">
    <source>
        <dbReference type="SAM" id="MobiDB-lite"/>
    </source>
</evidence>